<keyword evidence="4" id="KW-0819">tRNA processing</keyword>
<gene>
    <name evidence="8" type="ORF">B0A50_01662</name>
</gene>
<protein>
    <submittedName>
        <fullName evidence="8">Uncharacterized protein</fullName>
    </submittedName>
</protein>
<comment type="subcellular location">
    <subcellularLocation>
        <location evidence="1">Cytoplasm</location>
    </subcellularLocation>
</comment>
<name>A0A4U0UBF6_9PEZI</name>
<accession>A0A4U0UBF6</accession>
<evidence type="ECO:0000256" key="2">
    <source>
        <dbReference type="ARBA" id="ARBA00022490"/>
    </source>
</evidence>
<proteinExistence type="inferred from homology"/>
<dbReference type="InterPro" id="IPR036322">
    <property type="entry name" value="WD40_repeat_dom_sf"/>
</dbReference>
<dbReference type="AlphaFoldDB" id="A0A4U0UBF6"/>
<evidence type="ECO:0000313" key="9">
    <source>
        <dbReference type="Proteomes" id="UP000308549"/>
    </source>
</evidence>
<keyword evidence="3 7" id="KW-0853">WD repeat</keyword>
<dbReference type="Gene3D" id="2.130.10.10">
    <property type="entry name" value="YVTN repeat-like/Quinoprotein amine dehydrogenase"/>
    <property type="match status" value="4"/>
</dbReference>
<evidence type="ECO:0000313" key="8">
    <source>
        <dbReference type="EMBL" id="TKA32554.1"/>
    </source>
</evidence>
<keyword evidence="9" id="KW-1185">Reference proteome</keyword>
<evidence type="ECO:0000256" key="5">
    <source>
        <dbReference type="ARBA" id="ARBA00022737"/>
    </source>
</evidence>
<dbReference type="InterPro" id="IPR001680">
    <property type="entry name" value="WD40_rpt"/>
</dbReference>
<dbReference type="InterPro" id="IPR019775">
    <property type="entry name" value="WD40_repeat_CS"/>
</dbReference>
<evidence type="ECO:0000256" key="3">
    <source>
        <dbReference type="ARBA" id="ARBA00022574"/>
    </source>
</evidence>
<evidence type="ECO:0000256" key="7">
    <source>
        <dbReference type="PROSITE-ProRule" id="PRU00221"/>
    </source>
</evidence>
<dbReference type="EMBL" id="NAJL01000005">
    <property type="protein sequence ID" value="TKA32554.1"/>
    <property type="molecule type" value="Genomic_DNA"/>
</dbReference>
<dbReference type="Pfam" id="PF00400">
    <property type="entry name" value="WD40"/>
    <property type="match status" value="3"/>
</dbReference>
<dbReference type="PANTHER" id="PTHR14344">
    <property type="entry name" value="WD REPEAT PROTEIN"/>
    <property type="match status" value="1"/>
</dbReference>
<evidence type="ECO:0000256" key="6">
    <source>
        <dbReference type="ARBA" id="ARBA00038255"/>
    </source>
</evidence>
<dbReference type="Proteomes" id="UP000308549">
    <property type="component" value="Unassembled WGS sequence"/>
</dbReference>
<dbReference type="OrthoDB" id="5594999at2759"/>
<dbReference type="GO" id="GO:0030488">
    <property type="term" value="P:tRNA methylation"/>
    <property type="evidence" value="ECO:0007669"/>
    <property type="project" value="TreeGrafter"/>
</dbReference>
<organism evidence="8 9">
    <name type="scientific">Salinomyces thailandicus</name>
    <dbReference type="NCBI Taxonomy" id="706561"/>
    <lineage>
        <taxon>Eukaryota</taxon>
        <taxon>Fungi</taxon>
        <taxon>Dikarya</taxon>
        <taxon>Ascomycota</taxon>
        <taxon>Pezizomycotina</taxon>
        <taxon>Dothideomycetes</taxon>
        <taxon>Dothideomycetidae</taxon>
        <taxon>Mycosphaerellales</taxon>
        <taxon>Teratosphaeriaceae</taxon>
        <taxon>Salinomyces</taxon>
    </lineage>
</organism>
<dbReference type="InterPro" id="IPR015943">
    <property type="entry name" value="WD40/YVTN_repeat-like_dom_sf"/>
</dbReference>
<sequence>MLEHVHHRVPVTALSFHRRDHVILAGHGNLLRGYDIDTGQILTNLKVFDDQAVHGILVTPDEDVLLVWGGRLVRKLNGHSISTYRPSNVYEARDWILDAALSPEDDCIAFVDAHNALTICNIRDLSAEDDGSTKPLATAVPSSNCILYSAHVTWLSGSQCLIASGTAFGDVMLWSASISRIADGSFTAVAQTHYTFSAHEGSVFGVQLSSKQQARRLGDGCDCLLASCSDDRQVKVWDVSDRFTNSHSLPQIQRDTGFGSKPEAEEHAPPCLAAAMGHVSRIWKIRFCDHDAQKGVEIMSFGEDASNILWSVKPDSEPGNQPFALKQVGVQNAHAGKQIWSVAAAEDGCFATGGADGAIAIHHAPNLPAEPSEIDRKMLEPGDNIRYYAFFNQGAMLATTDSGSVWTLQLGAAGTSSAREVLPALPALRGYSVVASISRLAFLAGSAGIVYMYNANTNKLTSVADCGKKVTGLFVSSHEKSHSVRLVDLLITTVGQSDPCYMRFVRDAISTAEYVSPREDHQPSLPIPEGFSITSFTTMEHAQPCIHLTLVGARNGSIAICNTSSDGHDGLIKLLPNVHGKEAVTALLWRSHGNKPTTLSGYLHSLGKDGTHAVHNIRRHDQKWEIELIHQLGLPFGPNIEGLTILPNDHLLIWGFRGKAFIVYDADAEQETMTVACGGAHRNFAFQPSVEGGTFVWTKASKIYQHMQTRRPYTLITPGDHGREIKAVSVSSTEDMQIFATGAEDTNIKLSTFDEKDGFRCVQTLRRHNTGIQHLCWSSACRYLFSSGGFEEFYVWRVTTGVPVLGGVGVVCESVHPNSGKSDLRILGFDISETRQKGVFDIVLAYSDSTLKQWSYDIGTWSLVSTIDYLTACLTEVFHTSGHVITTATDGHLALWDTEASASSLTWRTRHRTHQNAILGVAFRELHDRSSLVFTAGDDNAIGITRIEQCGAVRALLIPRAHTAAVTAVAVVPSDTDRNTLLLLSASIDQRVKLWTVSIDVTEPGVDGVHVKLQRNVATSVADVSSLALCRLAGDEGVGCVVCRVGMEIWRIGGGIRDTYLSRVSDEVIRE</sequence>
<dbReference type="PROSITE" id="PS50082">
    <property type="entry name" value="WD_REPEATS_2"/>
    <property type="match status" value="1"/>
</dbReference>
<dbReference type="GO" id="GO:0005737">
    <property type="term" value="C:cytoplasm"/>
    <property type="evidence" value="ECO:0007669"/>
    <property type="project" value="UniProtKB-SubCell"/>
</dbReference>
<evidence type="ECO:0000256" key="4">
    <source>
        <dbReference type="ARBA" id="ARBA00022694"/>
    </source>
</evidence>
<dbReference type="SUPFAM" id="SSF50978">
    <property type="entry name" value="WD40 repeat-like"/>
    <property type="match status" value="3"/>
</dbReference>
<reference evidence="8 9" key="1">
    <citation type="submission" date="2017-03" db="EMBL/GenBank/DDBJ databases">
        <title>Genomes of endolithic fungi from Antarctica.</title>
        <authorList>
            <person name="Coleine C."/>
            <person name="Masonjones S."/>
            <person name="Stajich J.E."/>
        </authorList>
    </citation>
    <scope>NUCLEOTIDE SEQUENCE [LARGE SCALE GENOMIC DNA]</scope>
    <source>
        <strain evidence="8 9">CCFEE 6315</strain>
    </source>
</reference>
<dbReference type="PANTHER" id="PTHR14344:SF3">
    <property type="entry name" value="WD REPEAT-CONTAINING PROTEIN 6"/>
    <property type="match status" value="1"/>
</dbReference>
<keyword evidence="2" id="KW-0963">Cytoplasm</keyword>
<dbReference type="InterPro" id="IPR051973">
    <property type="entry name" value="tRNA_Anticodon_Mtase-Reg"/>
</dbReference>
<keyword evidence="5" id="KW-0677">Repeat</keyword>
<comment type="similarity">
    <text evidence="6">Belongs to the WD repeat WDR6 family.</text>
</comment>
<comment type="caution">
    <text evidence="8">The sequence shown here is derived from an EMBL/GenBank/DDBJ whole genome shotgun (WGS) entry which is preliminary data.</text>
</comment>
<dbReference type="PROSITE" id="PS00678">
    <property type="entry name" value="WD_REPEATS_1"/>
    <property type="match status" value="1"/>
</dbReference>
<dbReference type="SMART" id="SM00320">
    <property type="entry name" value="WD40"/>
    <property type="match status" value="8"/>
</dbReference>
<feature type="repeat" description="WD" evidence="7">
    <location>
        <begin position="959"/>
        <end position="998"/>
    </location>
</feature>
<evidence type="ECO:0000256" key="1">
    <source>
        <dbReference type="ARBA" id="ARBA00004496"/>
    </source>
</evidence>